<evidence type="ECO:0000313" key="1">
    <source>
        <dbReference type="EMBL" id="SDF22403.1"/>
    </source>
</evidence>
<dbReference type="Proteomes" id="UP000182114">
    <property type="component" value="Unassembled WGS sequence"/>
</dbReference>
<dbReference type="AlphaFoldDB" id="A0A1G7JBZ3"/>
<protein>
    <submittedName>
        <fullName evidence="1">Uncharacterized protein</fullName>
    </submittedName>
</protein>
<reference evidence="2" key="1">
    <citation type="submission" date="2016-10" db="EMBL/GenBank/DDBJ databases">
        <authorList>
            <person name="Varghese N."/>
            <person name="Submissions S."/>
        </authorList>
    </citation>
    <scope>NUCLEOTIDE SEQUENCE [LARGE SCALE GENOMIC DNA]</scope>
    <source>
        <strain evidence="2">DSM 24729</strain>
    </source>
</reference>
<name>A0A1G7JBZ3_9FLAO</name>
<dbReference type="GeneID" id="78060930"/>
<dbReference type="eggNOG" id="ENOG5032Z02">
    <property type="taxonomic scope" value="Bacteria"/>
</dbReference>
<evidence type="ECO:0000313" key="2">
    <source>
        <dbReference type="Proteomes" id="UP000182114"/>
    </source>
</evidence>
<keyword evidence="2" id="KW-1185">Reference proteome</keyword>
<gene>
    <name evidence="1" type="ORF">SAMN04487992_1097</name>
</gene>
<dbReference type="EMBL" id="FNBD01000009">
    <property type="protein sequence ID" value="SDF22403.1"/>
    <property type="molecule type" value="Genomic_DNA"/>
</dbReference>
<proteinExistence type="predicted"/>
<sequence length="89" mass="9937">MASIQDLKKDINYVLGDIIEAVYFWEASNGKKSSKEGSELIDEAINVFDELIAKVNNKNVESRSKHLNGVKSELEEKATVLVEKLNKLG</sequence>
<accession>A0A1G7JBZ3</accession>
<dbReference type="RefSeq" id="WP_024481539.1">
    <property type="nucleotide sequence ID" value="NZ_CANLMK010000009.1"/>
</dbReference>
<organism evidence="1 2">
    <name type="scientific">Cellulophaga baltica</name>
    <dbReference type="NCBI Taxonomy" id="76594"/>
    <lineage>
        <taxon>Bacteria</taxon>
        <taxon>Pseudomonadati</taxon>
        <taxon>Bacteroidota</taxon>
        <taxon>Flavobacteriia</taxon>
        <taxon>Flavobacteriales</taxon>
        <taxon>Flavobacteriaceae</taxon>
        <taxon>Cellulophaga</taxon>
    </lineage>
</organism>